<dbReference type="CDD" id="cd06325">
    <property type="entry name" value="PBP1_ABC_unchar_transporter"/>
    <property type="match status" value="1"/>
</dbReference>
<protein>
    <submittedName>
        <fullName evidence="1">ABC-type uncharacterized transport system, periplasmic component</fullName>
    </submittedName>
</protein>
<dbReference type="Pfam" id="PF04392">
    <property type="entry name" value="ABC_sub_bind"/>
    <property type="match status" value="1"/>
</dbReference>
<accession>A0A3S4QS59</accession>
<dbReference type="AlphaFoldDB" id="A0A3S4QS59"/>
<proteinExistence type="predicted"/>
<dbReference type="PANTHER" id="PTHR35271:SF1">
    <property type="entry name" value="ABC TRANSPORTER, SUBSTRATE-BINDING LIPOPROTEIN"/>
    <property type="match status" value="1"/>
</dbReference>
<sequence>MNLPRNKFAQVMPAMIAVALMGCNDSAKSTDTAEKSSNQAVKTQEKANKKVAISAIVEHPSLNDIRLGVIDGLASLGYKTGENLTINFQSAQGSMATAGQIAKQFVADNPDAIVAITTPTAQSLAAATSSIPLVYTAVSDPVAAKLIDENNQAKQANITGLSSQLPLEPQIELFSKVKPEAKRIGFVYSPGEANSVAIKNQLLELLPKYGMTLVDVPANRSSDVGDATRSLAGKVDLLYTSLDNGVASAMESMVQVANELKIPVITSDEFSVRRGATAALGVNDYDFGLATAKLVAQVLDGKKANEISPAVMNELTLFISPKHAAAQGVTVDLTKLQDSINVDTVPARQAQN</sequence>
<dbReference type="KEGG" id="mcun:NCTC10297_01013"/>
<dbReference type="OrthoDB" id="9776955at2"/>
<dbReference type="InterPro" id="IPR028082">
    <property type="entry name" value="Peripla_BP_I"/>
</dbReference>
<reference evidence="1 2" key="1">
    <citation type="submission" date="2018-12" db="EMBL/GenBank/DDBJ databases">
        <authorList>
            <consortium name="Pathogen Informatics"/>
        </authorList>
    </citation>
    <scope>NUCLEOTIDE SEQUENCE [LARGE SCALE GENOMIC DNA]</scope>
    <source>
        <strain evidence="1 2">NCTC10297</strain>
    </source>
</reference>
<dbReference type="Proteomes" id="UP000274100">
    <property type="component" value="Chromosome"/>
</dbReference>
<evidence type="ECO:0000313" key="1">
    <source>
        <dbReference type="EMBL" id="VEG13057.1"/>
    </source>
</evidence>
<dbReference type="InterPro" id="IPR007487">
    <property type="entry name" value="ABC_transpt-TYRBP-like"/>
</dbReference>
<dbReference type="Gene3D" id="3.40.50.2300">
    <property type="match status" value="2"/>
</dbReference>
<evidence type="ECO:0000313" key="2">
    <source>
        <dbReference type="Proteomes" id="UP000274100"/>
    </source>
</evidence>
<dbReference type="SUPFAM" id="SSF53822">
    <property type="entry name" value="Periplasmic binding protein-like I"/>
    <property type="match status" value="1"/>
</dbReference>
<dbReference type="PANTHER" id="PTHR35271">
    <property type="entry name" value="ABC TRANSPORTER, SUBSTRATE-BINDING LIPOPROTEIN-RELATED"/>
    <property type="match status" value="1"/>
</dbReference>
<dbReference type="RefSeq" id="WP_126330534.1">
    <property type="nucleotide sequence ID" value="NZ_LR134343.1"/>
</dbReference>
<dbReference type="EMBL" id="LR134343">
    <property type="protein sequence ID" value="VEG13057.1"/>
    <property type="molecule type" value="Genomic_DNA"/>
</dbReference>
<name>A0A3S4QS59_9GAMM</name>
<dbReference type="PROSITE" id="PS51257">
    <property type="entry name" value="PROKAR_LIPOPROTEIN"/>
    <property type="match status" value="1"/>
</dbReference>
<gene>
    <name evidence="1" type="ORF">NCTC10297_01013</name>
</gene>
<organism evidence="1 2">
    <name type="scientific">Moraxella cuniculi</name>
    <dbReference type="NCBI Taxonomy" id="34061"/>
    <lineage>
        <taxon>Bacteria</taxon>
        <taxon>Pseudomonadati</taxon>
        <taxon>Pseudomonadota</taxon>
        <taxon>Gammaproteobacteria</taxon>
        <taxon>Moraxellales</taxon>
        <taxon>Moraxellaceae</taxon>
        <taxon>Moraxella</taxon>
    </lineage>
</organism>